<protein>
    <submittedName>
        <fullName evidence="2">Uncharacterized protein</fullName>
    </submittedName>
</protein>
<evidence type="ECO:0000313" key="1">
    <source>
        <dbReference type="EMBL" id="KAF2406801.1"/>
    </source>
</evidence>
<keyword evidence="4" id="KW-1185">Reference proteome</keyword>
<dbReference type="EMBL" id="JXDI01000003">
    <property type="protein sequence ID" value="KAF2406801.1"/>
    <property type="molecule type" value="Genomic_DNA"/>
</dbReference>
<evidence type="ECO:0000313" key="2">
    <source>
        <dbReference type="EMBL" id="SDN52565.1"/>
    </source>
</evidence>
<reference evidence="1 4" key="1">
    <citation type="submission" date="2015-01" db="EMBL/GenBank/DDBJ databases">
        <title>Genome Sequence of Pseudomonas antarctica CMS 35.</title>
        <authorList>
            <person name="Voget S."/>
            <person name="Chow J."/>
            <person name="Daniel R."/>
            <person name="Streit W."/>
        </authorList>
    </citation>
    <scope>NUCLEOTIDE SEQUENCE [LARGE SCALE GENOMIC DNA]</scope>
    <source>
        <strain evidence="1 4">CMS 35</strain>
    </source>
</reference>
<accession>A0A1H0C3W8</accession>
<name>A0A1H0C3W8_9PSED</name>
<dbReference type="RefSeq" id="WP_232000178.1">
    <property type="nucleotide sequence ID" value="NZ_JXDI01000003.1"/>
</dbReference>
<dbReference type="EMBL" id="LT629704">
    <property type="protein sequence ID" value="SDN52565.1"/>
    <property type="molecule type" value="Genomic_DNA"/>
</dbReference>
<dbReference type="AlphaFoldDB" id="A0A1H0C3W8"/>
<organism evidence="2 3">
    <name type="scientific">Pseudomonas antarctica</name>
    <dbReference type="NCBI Taxonomy" id="219572"/>
    <lineage>
        <taxon>Bacteria</taxon>
        <taxon>Pseudomonadati</taxon>
        <taxon>Pseudomonadota</taxon>
        <taxon>Gammaproteobacteria</taxon>
        <taxon>Pseudomonadales</taxon>
        <taxon>Pseudomonadaceae</taxon>
        <taxon>Pseudomonas</taxon>
    </lineage>
</organism>
<dbReference type="Proteomes" id="UP000182470">
    <property type="component" value="Chromosome I"/>
</dbReference>
<evidence type="ECO:0000313" key="4">
    <source>
        <dbReference type="Proteomes" id="UP000748067"/>
    </source>
</evidence>
<gene>
    <name evidence="1" type="ORF">PSAN_49790</name>
    <name evidence="2" type="ORF">SAMN04490179_4641</name>
</gene>
<evidence type="ECO:0000313" key="3">
    <source>
        <dbReference type="Proteomes" id="UP000182470"/>
    </source>
</evidence>
<proteinExistence type="predicted"/>
<reference evidence="2 3" key="2">
    <citation type="submission" date="2016-10" db="EMBL/GenBank/DDBJ databases">
        <authorList>
            <person name="de Groot N.N."/>
        </authorList>
    </citation>
    <scope>NUCLEOTIDE SEQUENCE [LARGE SCALE GENOMIC DNA]</scope>
    <source>
        <strain evidence="2 3">BS2772</strain>
    </source>
</reference>
<dbReference type="Proteomes" id="UP000748067">
    <property type="component" value="Unassembled WGS sequence"/>
</dbReference>
<sequence length="199" mass="23611">MAQPYNEKVRQIPEHNEILSFDASVEADIRATSKIQPKNKIQTKKIKQQTQNHSYQIINMKRQPSMKIIRGLLFTYDIENTDNLEREKLISSKNPNNEKELIEIFDALTKPEFLDYTALEQKWFISSIKHYLSNNDNFDAIFKTMATYFNSPITHQQSFMQTLLSRLKNTTSKRIKPNSLFNYKTRKYLITHFSIMDHR</sequence>